<keyword evidence="1" id="KW-0479">Metal-binding</keyword>
<dbReference type="Pfam" id="PF12906">
    <property type="entry name" value="RINGv"/>
    <property type="match status" value="1"/>
</dbReference>
<dbReference type="Gene3D" id="3.30.40.10">
    <property type="entry name" value="Zinc/RING finger domain, C3HC4 (zinc finger)"/>
    <property type="match status" value="1"/>
</dbReference>
<evidence type="ECO:0000256" key="4">
    <source>
        <dbReference type="SAM" id="MobiDB-lite"/>
    </source>
</evidence>
<dbReference type="PANTHER" id="PTHR46214">
    <property type="entry name" value="ZINC FINGER, RING-CH-TYPE"/>
    <property type="match status" value="1"/>
</dbReference>
<dbReference type="InterPro" id="IPR013083">
    <property type="entry name" value="Znf_RING/FYVE/PHD"/>
</dbReference>
<dbReference type="CDD" id="cd16495">
    <property type="entry name" value="RING_CH-C4HC3_MARCH"/>
    <property type="match status" value="1"/>
</dbReference>
<dbReference type="GO" id="GO:0008270">
    <property type="term" value="F:zinc ion binding"/>
    <property type="evidence" value="ECO:0007669"/>
    <property type="project" value="UniProtKB-KW"/>
</dbReference>
<keyword evidence="5" id="KW-1133">Transmembrane helix</keyword>
<dbReference type="EMBL" id="JABFAE010000003">
    <property type="protein sequence ID" value="MBA0824776.1"/>
    <property type="molecule type" value="Genomic_DNA"/>
</dbReference>
<keyword evidence="3" id="KW-0862">Zinc</keyword>
<accession>A0A7J9IRL6</accession>
<reference evidence="7 8" key="1">
    <citation type="journal article" date="2019" name="Genome Biol. Evol.">
        <title>Insights into the evolution of the New World diploid cottons (Gossypium, subgenus Houzingenia) based on genome sequencing.</title>
        <authorList>
            <person name="Grover C.E."/>
            <person name="Arick M.A. 2nd"/>
            <person name="Thrash A."/>
            <person name="Conover J.L."/>
            <person name="Sanders W.S."/>
            <person name="Peterson D.G."/>
            <person name="Frelichowski J.E."/>
            <person name="Scheffler J.A."/>
            <person name="Scheffler B.E."/>
            <person name="Wendel J.F."/>
        </authorList>
    </citation>
    <scope>NUCLEOTIDE SEQUENCE [LARGE SCALE GENOMIC DNA]</scope>
    <source>
        <strain evidence="7">6</strain>
        <tissue evidence="7">Leaf</tissue>
    </source>
</reference>
<feature type="domain" description="RING-CH-type" evidence="6">
    <location>
        <begin position="125"/>
        <end position="185"/>
    </location>
</feature>
<dbReference type="SMART" id="SM00744">
    <property type="entry name" value="RINGv"/>
    <property type="match status" value="1"/>
</dbReference>
<evidence type="ECO:0000256" key="5">
    <source>
        <dbReference type="SAM" id="Phobius"/>
    </source>
</evidence>
<keyword evidence="5" id="KW-0812">Transmembrane</keyword>
<dbReference type="PANTHER" id="PTHR46214:SF16">
    <property type="entry name" value="OS10G0481450 PROTEIN"/>
    <property type="match status" value="1"/>
</dbReference>
<feature type="region of interest" description="Disordered" evidence="4">
    <location>
        <begin position="25"/>
        <end position="47"/>
    </location>
</feature>
<proteinExistence type="predicted"/>
<name>A0A7J9IRL6_9ROSI</name>
<evidence type="ECO:0000259" key="6">
    <source>
        <dbReference type="PROSITE" id="PS51292"/>
    </source>
</evidence>
<evidence type="ECO:0000256" key="3">
    <source>
        <dbReference type="ARBA" id="ARBA00022833"/>
    </source>
</evidence>
<evidence type="ECO:0000256" key="1">
    <source>
        <dbReference type="ARBA" id="ARBA00022723"/>
    </source>
</evidence>
<keyword evidence="2" id="KW-0863">Zinc-finger</keyword>
<comment type="caution">
    <text evidence="7">The sequence shown here is derived from an EMBL/GenBank/DDBJ whole genome shotgun (WGS) entry which is preliminary data.</text>
</comment>
<feature type="transmembrane region" description="Helical" evidence="5">
    <location>
        <begin position="295"/>
        <end position="315"/>
    </location>
</feature>
<keyword evidence="5" id="KW-0472">Membrane</keyword>
<keyword evidence="8" id="KW-1185">Reference proteome</keyword>
<organism evidence="7 8">
    <name type="scientific">Gossypium armourianum</name>
    <dbReference type="NCBI Taxonomy" id="34283"/>
    <lineage>
        <taxon>Eukaryota</taxon>
        <taxon>Viridiplantae</taxon>
        <taxon>Streptophyta</taxon>
        <taxon>Embryophyta</taxon>
        <taxon>Tracheophyta</taxon>
        <taxon>Spermatophyta</taxon>
        <taxon>Magnoliopsida</taxon>
        <taxon>eudicotyledons</taxon>
        <taxon>Gunneridae</taxon>
        <taxon>Pentapetalae</taxon>
        <taxon>rosids</taxon>
        <taxon>malvids</taxon>
        <taxon>Malvales</taxon>
        <taxon>Malvaceae</taxon>
        <taxon>Malvoideae</taxon>
        <taxon>Gossypium</taxon>
    </lineage>
</organism>
<evidence type="ECO:0000313" key="7">
    <source>
        <dbReference type="EMBL" id="MBA0824776.1"/>
    </source>
</evidence>
<dbReference type="SUPFAM" id="SSF57850">
    <property type="entry name" value="RING/U-box"/>
    <property type="match status" value="1"/>
</dbReference>
<protein>
    <recommendedName>
        <fullName evidence="6">RING-CH-type domain-containing protein</fullName>
    </recommendedName>
</protein>
<dbReference type="InterPro" id="IPR011016">
    <property type="entry name" value="Znf_RING-CH"/>
</dbReference>
<dbReference type="PROSITE" id="PS51292">
    <property type="entry name" value="ZF_RING_CH"/>
    <property type="match status" value="1"/>
</dbReference>
<dbReference type="AlphaFoldDB" id="A0A7J9IRL6"/>
<dbReference type="Proteomes" id="UP000593575">
    <property type="component" value="Unassembled WGS sequence"/>
</dbReference>
<evidence type="ECO:0000256" key="2">
    <source>
        <dbReference type="ARBA" id="ARBA00022771"/>
    </source>
</evidence>
<feature type="region of interest" description="Disordered" evidence="4">
    <location>
        <begin position="62"/>
        <end position="81"/>
    </location>
</feature>
<evidence type="ECO:0000313" key="8">
    <source>
        <dbReference type="Proteomes" id="UP000593575"/>
    </source>
</evidence>
<gene>
    <name evidence="7" type="ORF">Goarm_021421</name>
</gene>
<sequence length="360" mass="39800">MRVLGEFPDLNILEPKGGVVNAVNNNQMQNGGSNEASSRAGGLSGNLHEPDLEMHGNIPLPQEEIQPGSVGDSACEANPTSATNVVTKAESHLAQQPIAKLSKDAESTKEDLPHAASPKMGYFSRTTSAHEQCRVCQQEKEEGLIDLGCQCKGGLAKAHQSCIVTWFHTKGSNKCEICQVVAVNVTAPQPERSVGILCLSERVSNEFYICPNLKLNTKTKLTIESSHPLVHIDSQMFFMVQRNYWVWRINPRLVALNRERSAVAGTLNPYWWSTIGYVNIPYARRLRTASQPGNWRYGTVVIVVIGLGTALRLAVEFYHEWSTRRALQRVETNATIGYHTTLVLYWEGNPMSVTAQICTP</sequence>